<reference evidence="4" key="1">
    <citation type="submission" date="2023-07" db="EMBL/GenBank/DDBJ databases">
        <title>30 novel species of actinomycetes from the DSMZ collection.</title>
        <authorList>
            <person name="Nouioui I."/>
        </authorList>
    </citation>
    <scope>NUCLEOTIDE SEQUENCE [LARGE SCALE GENOMIC DNA]</scope>
    <source>
        <strain evidence="4">DSM 44915</strain>
    </source>
</reference>
<sequence>MTAGRGSRGAVFPLYIWMITGLLTVAFLFFVFAQAAVTRSGGQSAADAAALAAAREARDQLFDDFQDALGDEDGDLEDILDGGGSRTAAPCSVAAPRFAERNGAEVVACAADEASLSYTVRVRTLEPVGESLIPSTSDAYAEAEATAVVESRCALASADEDRVEFRCAEGRDWTFDPEDEDELPEARDMFHVFLED</sequence>
<feature type="transmembrane region" description="Helical" evidence="1">
    <location>
        <begin position="12"/>
        <end position="33"/>
    </location>
</feature>
<evidence type="ECO:0000256" key="1">
    <source>
        <dbReference type="SAM" id="Phobius"/>
    </source>
</evidence>
<dbReference type="RefSeq" id="WP_311665307.1">
    <property type="nucleotide sequence ID" value="NZ_JAVREO010000002.1"/>
</dbReference>
<dbReference type="InterPro" id="IPR028087">
    <property type="entry name" value="Tad_N"/>
</dbReference>
<gene>
    <name evidence="3" type="ORF">RM844_03680</name>
</gene>
<evidence type="ECO:0000259" key="2">
    <source>
        <dbReference type="Pfam" id="PF13400"/>
    </source>
</evidence>
<proteinExistence type="predicted"/>
<keyword evidence="1" id="KW-0812">Transmembrane</keyword>
<feature type="domain" description="Putative Flp pilus-assembly TadG-like N-terminal" evidence="2">
    <location>
        <begin position="9"/>
        <end position="55"/>
    </location>
</feature>
<keyword evidence="4" id="KW-1185">Reference proteome</keyword>
<organism evidence="3 4">
    <name type="scientific">Streptomyces chisholmiae</name>
    <dbReference type="NCBI Taxonomy" id="3075540"/>
    <lineage>
        <taxon>Bacteria</taxon>
        <taxon>Bacillati</taxon>
        <taxon>Actinomycetota</taxon>
        <taxon>Actinomycetes</taxon>
        <taxon>Kitasatosporales</taxon>
        <taxon>Streptomycetaceae</taxon>
        <taxon>Streptomyces</taxon>
    </lineage>
</organism>
<name>A0ABU2JL10_9ACTN</name>
<evidence type="ECO:0000313" key="3">
    <source>
        <dbReference type="EMBL" id="MDT0265389.1"/>
    </source>
</evidence>
<protein>
    <submittedName>
        <fullName evidence="3">Pilus assembly protein TadG-related protein</fullName>
    </submittedName>
</protein>
<dbReference type="EMBL" id="JAVREO010000002">
    <property type="protein sequence ID" value="MDT0265389.1"/>
    <property type="molecule type" value="Genomic_DNA"/>
</dbReference>
<comment type="caution">
    <text evidence="3">The sequence shown here is derived from an EMBL/GenBank/DDBJ whole genome shotgun (WGS) entry which is preliminary data.</text>
</comment>
<dbReference type="Proteomes" id="UP001183410">
    <property type="component" value="Unassembled WGS sequence"/>
</dbReference>
<dbReference type="Pfam" id="PF13400">
    <property type="entry name" value="Tad"/>
    <property type="match status" value="1"/>
</dbReference>
<keyword evidence="1" id="KW-0472">Membrane</keyword>
<accession>A0ABU2JL10</accession>
<keyword evidence="1" id="KW-1133">Transmembrane helix</keyword>
<evidence type="ECO:0000313" key="4">
    <source>
        <dbReference type="Proteomes" id="UP001183410"/>
    </source>
</evidence>